<evidence type="ECO:0000313" key="2">
    <source>
        <dbReference type="Proteomes" id="UP000035034"/>
    </source>
</evidence>
<sequence>MRATNYLAALGLSKVAGLAGTQVEQMAWARVEWTRVDWAAVGRCAAAADRIGEGRQWEQGRCPAAVHRDQLASEDERARQERHSTDEVGRDWVWACSGLVPDDRQGADHNVAANRVGEVPGPELSFPVPGCPAAEDLLAVAVGLADPRCLLSSVSNYLLGAEGGEMSSIRGGAGATGGNSVRLRRARENAAAPAASSAATAARRADFDCIPIPCQIDGSLAISWSDPGPDARPLRRVVG</sequence>
<name>H0QWU8_9ACTN</name>
<comment type="caution">
    <text evidence="1">The sequence shown here is derived from an EMBL/GenBank/DDBJ whole genome shotgun (WGS) entry which is preliminary data.</text>
</comment>
<dbReference type="Proteomes" id="UP000035034">
    <property type="component" value="Unassembled WGS sequence"/>
</dbReference>
<gene>
    <name evidence="1" type="ORF">GOEFS_023_00160</name>
</gene>
<dbReference type="RefSeq" id="WP_007316637.1">
    <property type="nucleotide sequence ID" value="NZ_BAEH01000023.1"/>
</dbReference>
<dbReference type="STRING" id="1077974.GOEFS_023_00160"/>
<protein>
    <submittedName>
        <fullName evidence="1">Uncharacterized protein</fullName>
    </submittedName>
</protein>
<accession>H0QWU8</accession>
<organism evidence="1 2">
    <name type="scientific">Gordonia effusa NBRC 100432</name>
    <dbReference type="NCBI Taxonomy" id="1077974"/>
    <lineage>
        <taxon>Bacteria</taxon>
        <taxon>Bacillati</taxon>
        <taxon>Actinomycetota</taxon>
        <taxon>Actinomycetes</taxon>
        <taxon>Mycobacteriales</taxon>
        <taxon>Gordoniaceae</taxon>
        <taxon>Gordonia</taxon>
    </lineage>
</organism>
<dbReference type="EMBL" id="BAEH01000023">
    <property type="protein sequence ID" value="GAB17299.1"/>
    <property type="molecule type" value="Genomic_DNA"/>
</dbReference>
<evidence type="ECO:0000313" key="1">
    <source>
        <dbReference type="EMBL" id="GAB17299.1"/>
    </source>
</evidence>
<keyword evidence="2" id="KW-1185">Reference proteome</keyword>
<dbReference type="AlphaFoldDB" id="H0QWU8"/>
<reference evidence="1 2" key="1">
    <citation type="submission" date="2011-12" db="EMBL/GenBank/DDBJ databases">
        <title>Whole genome shotgun sequence of Gordonia effusa NBRC 100432.</title>
        <authorList>
            <person name="Yoshida I."/>
            <person name="Takarada H."/>
            <person name="Hosoyama A."/>
            <person name="Tsuchikane K."/>
            <person name="Katsumata H."/>
            <person name="Yamazaki S."/>
            <person name="Fujita N."/>
        </authorList>
    </citation>
    <scope>NUCLEOTIDE SEQUENCE [LARGE SCALE GENOMIC DNA]</scope>
    <source>
        <strain evidence="1 2">NBRC 100432</strain>
    </source>
</reference>
<proteinExistence type="predicted"/>